<dbReference type="RefSeq" id="WP_247418807.1">
    <property type="nucleotide sequence ID" value="NZ_JALLGW010000002.1"/>
</dbReference>
<dbReference type="PANTHER" id="PTHR43245:SF23">
    <property type="entry name" value="NAD(P)-BINDING DOMAIN-CONTAINING PROTEIN"/>
    <property type="match status" value="1"/>
</dbReference>
<dbReference type="InterPro" id="IPR001509">
    <property type="entry name" value="Epimerase_deHydtase"/>
</dbReference>
<dbReference type="Pfam" id="PF00571">
    <property type="entry name" value="CBS"/>
    <property type="match status" value="1"/>
</dbReference>
<dbReference type="EMBL" id="JBHSQH010000001">
    <property type="protein sequence ID" value="MFC5970130.1"/>
    <property type="molecule type" value="Genomic_DNA"/>
</dbReference>
<evidence type="ECO:0000313" key="4">
    <source>
        <dbReference type="Proteomes" id="UP001596099"/>
    </source>
</evidence>
<evidence type="ECO:0000313" key="3">
    <source>
        <dbReference type="EMBL" id="MFC5970130.1"/>
    </source>
</evidence>
<dbReference type="InterPro" id="IPR046342">
    <property type="entry name" value="CBS_dom_sf"/>
</dbReference>
<name>A0ABD5RI46_9EURY</name>
<comment type="caution">
    <text evidence="3">The sequence shown here is derived from an EMBL/GenBank/DDBJ whole genome shotgun (WGS) entry which is preliminary data.</text>
</comment>
<sequence>MEGTARRDVLVHRGTSLEEAMCSIDRSGLGLLVVVDDGDRLVGTVTDGDIRRGILDGVSLDAPVEQVTNDDPVAVRDSWDPGDVARRFSPERLERAAPEHRRLVVPVVDADGGVTDVRFLTEGGEGVGPTRPSNGSVDTVLVIGGAGYVGSVLCGQLLERGYTVRVLDPLLFGDESIAAYRDHERFTLVEGDMRSIETVMTAIEGVDAVVHLGGLVGDPASSLDPSRTLALNLHAVKLVADVCKYHQINRFLFASTCSVYGRSEHDDLLTEEDPLNPVSLYARTKIESERALLEMNGNFAPTVLRMATVYGLSPRMRFDLVVNILNAKARTEGVVPVFGGDQYRPNVHVADAARAYVDCLEAPIEAVEHEVFNVGSNEQNYRIEEVGRIVADGVPGATLDVDHSKEDDRSYRVDFSKIRDVLGYETEHTIQSACEEIGRAFERGEFDDYTDSRYSNYKTAVEESEAEPEAHAD</sequence>
<dbReference type="Proteomes" id="UP001596099">
    <property type="component" value="Unassembled WGS sequence"/>
</dbReference>
<dbReference type="InterPro" id="IPR036291">
    <property type="entry name" value="NAD(P)-bd_dom_sf"/>
</dbReference>
<dbReference type="SMART" id="SM00116">
    <property type="entry name" value="CBS"/>
    <property type="match status" value="1"/>
</dbReference>
<dbReference type="CDD" id="cd08946">
    <property type="entry name" value="SDR_e"/>
    <property type="match status" value="1"/>
</dbReference>
<dbReference type="PANTHER" id="PTHR43245">
    <property type="entry name" value="BIFUNCTIONAL POLYMYXIN RESISTANCE PROTEIN ARNA"/>
    <property type="match status" value="1"/>
</dbReference>
<organism evidence="3 4">
    <name type="scientific">Halomarina salina</name>
    <dbReference type="NCBI Taxonomy" id="1872699"/>
    <lineage>
        <taxon>Archaea</taxon>
        <taxon>Methanobacteriati</taxon>
        <taxon>Methanobacteriota</taxon>
        <taxon>Stenosarchaea group</taxon>
        <taxon>Halobacteria</taxon>
        <taxon>Halobacteriales</taxon>
        <taxon>Natronomonadaceae</taxon>
        <taxon>Halomarina</taxon>
    </lineage>
</organism>
<dbReference type="InterPro" id="IPR050177">
    <property type="entry name" value="Lipid_A_modif_metabolic_enz"/>
</dbReference>
<feature type="domain" description="CBS" evidence="2">
    <location>
        <begin position="4"/>
        <end position="60"/>
    </location>
</feature>
<evidence type="ECO:0000256" key="1">
    <source>
        <dbReference type="PROSITE-ProRule" id="PRU00703"/>
    </source>
</evidence>
<dbReference type="InterPro" id="IPR000644">
    <property type="entry name" value="CBS_dom"/>
</dbReference>
<dbReference type="SUPFAM" id="SSF51735">
    <property type="entry name" value="NAD(P)-binding Rossmann-fold domains"/>
    <property type="match status" value="1"/>
</dbReference>
<keyword evidence="1" id="KW-0129">CBS domain</keyword>
<reference evidence="3 4" key="1">
    <citation type="journal article" date="2019" name="Int. J. Syst. Evol. Microbiol.">
        <title>The Global Catalogue of Microorganisms (GCM) 10K type strain sequencing project: providing services to taxonomists for standard genome sequencing and annotation.</title>
        <authorList>
            <consortium name="The Broad Institute Genomics Platform"/>
            <consortium name="The Broad Institute Genome Sequencing Center for Infectious Disease"/>
            <person name="Wu L."/>
            <person name="Ma J."/>
        </authorList>
    </citation>
    <scope>NUCLEOTIDE SEQUENCE [LARGE SCALE GENOMIC DNA]</scope>
    <source>
        <strain evidence="3 4">CGMCC 1.12543</strain>
    </source>
</reference>
<keyword evidence="4" id="KW-1185">Reference proteome</keyword>
<dbReference type="SUPFAM" id="SSF54631">
    <property type="entry name" value="CBS-domain pair"/>
    <property type="match status" value="1"/>
</dbReference>
<dbReference type="PROSITE" id="PS51371">
    <property type="entry name" value="CBS"/>
    <property type="match status" value="1"/>
</dbReference>
<evidence type="ECO:0000259" key="2">
    <source>
        <dbReference type="PROSITE" id="PS51371"/>
    </source>
</evidence>
<dbReference type="Gene3D" id="3.40.50.720">
    <property type="entry name" value="NAD(P)-binding Rossmann-like Domain"/>
    <property type="match status" value="1"/>
</dbReference>
<accession>A0ABD5RI46</accession>
<dbReference type="AlphaFoldDB" id="A0ABD5RI46"/>
<proteinExistence type="predicted"/>
<gene>
    <name evidence="3" type="ORF">ACFPYI_02185</name>
</gene>
<protein>
    <submittedName>
        <fullName evidence="3">NAD-dependent epimerase/dehydratase family protein</fullName>
    </submittedName>
</protein>
<dbReference type="Pfam" id="PF01370">
    <property type="entry name" value="Epimerase"/>
    <property type="match status" value="1"/>
</dbReference>
<dbReference type="Gene3D" id="3.10.580.10">
    <property type="entry name" value="CBS-domain"/>
    <property type="match status" value="1"/>
</dbReference>